<protein>
    <submittedName>
        <fullName evidence="7">MFS transporter</fullName>
    </submittedName>
</protein>
<dbReference type="InterPro" id="IPR011701">
    <property type="entry name" value="MFS"/>
</dbReference>
<gene>
    <name evidence="7" type="ORF">BBI04_012130</name>
</gene>
<proteinExistence type="predicted"/>
<dbReference type="AlphaFoldDB" id="A0ABD6GER9"/>
<comment type="subcellular location">
    <subcellularLocation>
        <location evidence="1">Cell membrane</location>
        <topology evidence="1">Multi-pass membrane protein</topology>
    </subcellularLocation>
</comment>
<sequence>MPNAGATLENQPRSTGLVQYLREVAAIEIAVIVFSFASFATIGLSLVVTSWIAAIEGSISLVGQLFFASSATSLVFSVYAGVVTDRKNRLSVIRQGQALRLLGVAALAVGSLSSTSAPWLFAYAVLFSVGTALNAGALDGIVQLAVDEQQRMKLSIRVSICRQVGILCGTGLGGVALHYFPAIWSVLLMVVLMTVQFVIISRFFADYQNAPSKSSQDIISAWKEGVVAILRHRSLAITILNVGLFFSASQMANVLVPGFVKDTLQRGSDVYGLLETAWAVGGGAILATAAAQTKLFSAHRWELVILIVVGLAMVVFAASRSITLLVVIYALLGGMFALGRAICDGRILILARNEEIGRVRAATSMVVSLLGMAIYISPTVVGIEDAIYYYVSWGILISIAGVIMLAASAYYRSNG</sequence>
<feature type="transmembrane region" description="Helical" evidence="6">
    <location>
        <begin position="239"/>
        <end position="260"/>
    </location>
</feature>
<feature type="transmembrane region" description="Helical" evidence="6">
    <location>
        <begin position="328"/>
        <end position="349"/>
    </location>
</feature>
<organism evidence="7 8">
    <name type="scientific">Agrobacterium vitis</name>
    <name type="common">Rhizobium vitis</name>
    <dbReference type="NCBI Taxonomy" id="373"/>
    <lineage>
        <taxon>Bacteria</taxon>
        <taxon>Pseudomonadati</taxon>
        <taxon>Pseudomonadota</taxon>
        <taxon>Alphaproteobacteria</taxon>
        <taxon>Hyphomicrobiales</taxon>
        <taxon>Rhizobiaceae</taxon>
        <taxon>Rhizobium/Agrobacterium group</taxon>
        <taxon>Agrobacterium</taxon>
    </lineage>
</organism>
<keyword evidence="4 6" id="KW-1133">Transmembrane helix</keyword>
<evidence type="ECO:0000256" key="5">
    <source>
        <dbReference type="ARBA" id="ARBA00023136"/>
    </source>
</evidence>
<feature type="transmembrane region" description="Helical" evidence="6">
    <location>
        <begin position="29"/>
        <end position="53"/>
    </location>
</feature>
<dbReference type="SUPFAM" id="SSF103473">
    <property type="entry name" value="MFS general substrate transporter"/>
    <property type="match status" value="1"/>
</dbReference>
<dbReference type="Gene3D" id="1.20.1250.20">
    <property type="entry name" value="MFS general substrate transporter like domains"/>
    <property type="match status" value="1"/>
</dbReference>
<feature type="transmembrane region" description="Helical" evidence="6">
    <location>
        <begin position="272"/>
        <end position="291"/>
    </location>
</feature>
<accession>A0ABD6GER9</accession>
<dbReference type="GO" id="GO:0005886">
    <property type="term" value="C:plasma membrane"/>
    <property type="evidence" value="ECO:0007669"/>
    <property type="project" value="UniProtKB-SubCell"/>
</dbReference>
<dbReference type="EMBL" id="MBEV02000005">
    <property type="protein sequence ID" value="MUP05559.1"/>
    <property type="molecule type" value="Genomic_DNA"/>
</dbReference>
<feature type="transmembrane region" description="Helical" evidence="6">
    <location>
        <begin position="303"/>
        <end position="322"/>
    </location>
</feature>
<feature type="transmembrane region" description="Helical" evidence="6">
    <location>
        <begin position="120"/>
        <end position="142"/>
    </location>
</feature>
<feature type="transmembrane region" description="Helical" evidence="6">
    <location>
        <begin position="183"/>
        <end position="205"/>
    </location>
</feature>
<dbReference type="PANTHER" id="PTHR23513">
    <property type="entry name" value="INTEGRAL MEMBRANE EFFLUX PROTEIN-RELATED"/>
    <property type="match status" value="1"/>
</dbReference>
<dbReference type="Proteomes" id="UP000175993">
    <property type="component" value="Unassembled WGS sequence"/>
</dbReference>
<evidence type="ECO:0000256" key="3">
    <source>
        <dbReference type="ARBA" id="ARBA00022692"/>
    </source>
</evidence>
<keyword evidence="3 6" id="KW-0812">Transmembrane</keyword>
<evidence type="ECO:0000256" key="4">
    <source>
        <dbReference type="ARBA" id="ARBA00022989"/>
    </source>
</evidence>
<dbReference type="InterPro" id="IPR036259">
    <property type="entry name" value="MFS_trans_sf"/>
</dbReference>
<dbReference type="Pfam" id="PF07690">
    <property type="entry name" value="MFS_1"/>
    <property type="match status" value="1"/>
</dbReference>
<dbReference type="PANTHER" id="PTHR23513:SF11">
    <property type="entry name" value="STAPHYLOFERRIN A TRANSPORTER"/>
    <property type="match status" value="1"/>
</dbReference>
<evidence type="ECO:0000256" key="2">
    <source>
        <dbReference type="ARBA" id="ARBA00022475"/>
    </source>
</evidence>
<feature type="transmembrane region" description="Helical" evidence="6">
    <location>
        <begin position="154"/>
        <end position="177"/>
    </location>
</feature>
<keyword evidence="2" id="KW-1003">Cell membrane</keyword>
<feature type="transmembrane region" description="Helical" evidence="6">
    <location>
        <begin position="361"/>
        <end position="381"/>
    </location>
</feature>
<name>A0ABD6GER9_AGRVI</name>
<feature type="transmembrane region" description="Helical" evidence="6">
    <location>
        <begin position="97"/>
        <end position="114"/>
    </location>
</feature>
<comment type="caution">
    <text evidence="7">The sequence shown here is derived from an EMBL/GenBank/DDBJ whole genome shotgun (WGS) entry which is preliminary data.</text>
</comment>
<evidence type="ECO:0000256" key="6">
    <source>
        <dbReference type="SAM" id="Phobius"/>
    </source>
</evidence>
<keyword evidence="5 6" id="KW-0472">Membrane</keyword>
<evidence type="ECO:0000313" key="7">
    <source>
        <dbReference type="EMBL" id="MUP05559.1"/>
    </source>
</evidence>
<feature type="transmembrane region" description="Helical" evidence="6">
    <location>
        <begin position="387"/>
        <end position="411"/>
    </location>
</feature>
<feature type="transmembrane region" description="Helical" evidence="6">
    <location>
        <begin position="65"/>
        <end position="85"/>
    </location>
</feature>
<reference evidence="7 8" key="1">
    <citation type="submission" date="2019-11" db="EMBL/GenBank/DDBJ databases">
        <title>Whole-genome sequencing of Allorhizobium vitis.</title>
        <authorList>
            <person name="Gan H.M."/>
            <person name="Savka M.A."/>
        </authorList>
    </citation>
    <scope>NUCLEOTIDE SEQUENCE [LARGE SCALE GENOMIC DNA]</scope>
    <source>
        <strain evidence="7 8">AB4</strain>
    </source>
</reference>
<evidence type="ECO:0000313" key="8">
    <source>
        <dbReference type="Proteomes" id="UP000175993"/>
    </source>
</evidence>
<evidence type="ECO:0000256" key="1">
    <source>
        <dbReference type="ARBA" id="ARBA00004651"/>
    </source>
</evidence>